<evidence type="ECO:0000256" key="1">
    <source>
        <dbReference type="ARBA" id="ARBA00004123"/>
    </source>
</evidence>
<feature type="region of interest" description="Disordered" evidence="5">
    <location>
        <begin position="193"/>
        <end position="266"/>
    </location>
</feature>
<organism evidence="7 8">
    <name type="scientific">Cichlidogyrus casuarinus</name>
    <dbReference type="NCBI Taxonomy" id="1844966"/>
    <lineage>
        <taxon>Eukaryota</taxon>
        <taxon>Metazoa</taxon>
        <taxon>Spiralia</taxon>
        <taxon>Lophotrochozoa</taxon>
        <taxon>Platyhelminthes</taxon>
        <taxon>Monogenea</taxon>
        <taxon>Monopisthocotylea</taxon>
        <taxon>Dactylogyridea</taxon>
        <taxon>Ancyrocephalidae</taxon>
        <taxon>Cichlidogyrus</taxon>
    </lineage>
</organism>
<proteinExistence type="inferred from homology"/>
<dbReference type="AlphaFoldDB" id="A0ABD2QRB0"/>
<keyword evidence="3 4" id="KW-0539">Nucleus</keyword>
<comment type="similarity">
    <text evidence="2 4">Belongs to the MAK16 family.</text>
</comment>
<dbReference type="EMBL" id="JBJKFK010000006">
    <property type="protein sequence ID" value="KAL3321206.1"/>
    <property type="molecule type" value="Genomic_DNA"/>
</dbReference>
<protein>
    <recommendedName>
        <fullName evidence="4">Protein MAK16 homolog</fullName>
    </recommendedName>
</protein>
<evidence type="ECO:0000313" key="8">
    <source>
        <dbReference type="Proteomes" id="UP001626550"/>
    </source>
</evidence>
<evidence type="ECO:0000259" key="6">
    <source>
        <dbReference type="Pfam" id="PF01778"/>
    </source>
</evidence>
<dbReference type="PANTHER" id="PTHR23405:SF4">
    <property type="entry name" value="PROTEIN MAK16 HOMOLOG"/>
    <property type="match status" value="1"/>
</dbReference>
<keyword evidence="8" id="KW-1185">Reference proteome</keyword>
<dbReference type="FunFam" id="3.30.390.110:FF:000001">
    <property type="entry name" value="Protein MAK16 homolog"/>
    <property type="match status" value="1"/>
</dbReference>
<sequence>MNNDHLIWQIINKSFCSFKIKTKTSDFCRNEYNVTGTCNRHSCPLANSQYATIKEKDGIIYLYIKAAERTPYPSKQWERIKLKRNEQQAIEQINKHLIYWDRWIRMRVKKRFNRVREYLKRMRKLALGRQKKLEPIKKKIERRELHREEKALRVARLSKTVENELLERIRAGASSEKEIYNVDQRAFEKALETAELSEDEEYEQNADEDDDEEIVYTDGSDLDEEEEEIEDFVPMEESEESESELVLASTSKGKRRKVLITPHKDS</sequence>
<evidence type="ECO:0000313" key="7">
    <source>
        <dbReference type="EMBL" id="KAL3321206.1"/>
    </source>
</evidence>
<dbReference type="InterPro" id="IPR006958">
    <property type="entry name" value="Mak16"/>
</dbReference>
<name>A0ABD2QRB0_9PLAT</name>
<dbReference type="Pfam" id="PF04874">
    <property type="entry name" value="Mak16"/>
    <property type="match status" value="1"/>
</dbReference>
<dbReference type="Proteomes" id="UP001626550">
    <property type="component" value="Unassembled WGS sequence"/>
</dbReference>
<dbReference type="PANTHER" id="PTHR23405">
    <property type="entry name" value="MAINTENANCE OF KILLER 16 MAK16 PROTEIN-RELATED"/>
    <property type="match status" value="1"/>
</dbReference>
<dbReference type="Gene3D" id="3.30.390.110">
    <property type="match status" value="1"/>
</dbReference>
<reference evidence="7 8" key="1">
    <citation type="submission" date="2024-11" db="EMBL/GenBank/DDBJ databases">
        <title>Adaptive evolution of stress response genes in parasites aligns with host niche diversity.</title>
        <authorList>
            <person name="Hahn C."/>
            <person name="Resl P."/>
        </authorList>
    </citation>
    <scope>NUCLEOTIDE SEQUENCE [LARGE SCALE GENOMIC DNA]</scope>
    <source>
        <strain evidence="7">EGGRZ-B1_66</strain>
        <tissue evidence="7">Body</tissue>
    </source>
</reference>
<evidence type="ECO:0000256" key="2">
    <source>
        <dbReference type="ARBA" id="ARBA00005514"/>
    </source>
</evidence>
<dbReference type="InterPro" id="IPR029004">
    <property type="entry name" value="Ribosomal_eL28/Mak16"/>
</dbReference>
<evidence type="ECO:0000256" key="4">
    <source>
        <dbReference type="PIRNR" id="PIRNR003352"/>
    </source>
</evidence>
<feature type="compositionally biased region" description="Acidic residues" evidence="5">
    <location>
        <begin position="195"/>
        <end position="243"/>
    </location>
</feature>
<feature type="domain" description="Ribosomal eL28/Mak16" evidence="6">
    <location>
        <begin position="6"/>
        <end position="118"/>
    </location>
</feature>
<dbReference type="GO" id="GO:0042273">
    <property type="term" value="P:ribosomal large subunit biogenesis"/>
    <property type="evidence" value="ECO:0007669"/>
    <property type="project" value="UniProtKB-ARBA"/>
</dbReference>
<dbReference type="PIRSF" id="PIRSF003352">
    <property type="entry name" value="MAK16"/>
    <property type="match status" value="1"/>
</dbReference>
<dbReference type="GO" id="GO:0030684">
    <property type="term" value="C:preribosome"/>
    <property type="evidence" value="ECO:0007669"/>
    <property type="project" value="UniProtKB-ARBA"/>
</dbReference>
<gene>
    <name evidence="7" type="primary">MAK16</name>
    <name evidence="7" type="ORF">Ciccas_000126</name>
</gene>
<dbReference type="Pfam" id="PF01778">
    <property type="entry name" value="Ribosomal_L28e"/>
    <property type="match status" value="1"/>
</dbReference>
<comment type="caution">
    <text evidence="7">The sequence shown here is derived from an EMBL/GenBank/DDBJ whole genome shotgun (WGS) entry which is preliminary data.</text>
</comment>
<evidence type="ECO:0000256" key="3">
    <source>
        <dbReference type="ARBA" id="ARBA00023242"/>
    </source>
</evidence>
<accession>A0ABD2QRB0</accession>
<comment type="subcellular location">
    <subcellularLocation>
        <location evidence="1">Nucleus</location>
    </subcellularLocation>
</comment>
<dbReference type="GO" id="GO:0005730">
    <property type="term" value="C:nucleolus"/>
    <property type="evidence" value="ECO:0007669"/>
    <property type="project" value="UniProtKB-UniRule"/>
</dbReference>
<evidence type="ECO:0000256" key="5">
    <source>
        <dbReference type="SAM" id="MobiDB-lite"/>
    </source>
</evidence>